<keyword evidence="9 10" id="KW-0998">Cell outer membrane</keyword>
<keyword evidence="15" id="KW-1185">Reference proteome</keyword>
<keyword evidence="6" id="KW-0406">Ion transport</keyword>
<evidence type="ECO:0000256" key="11">
    <source>
        <dbReference type="RuleBase" id="RU003357"/>
    </source>
</evidence>
<comment type="subcellular location">
    <subcellularLocation>
        <location evidence="1 10">Cell outer membrane</location>
        <topology evidence="1 10">Multi-pass membrane protein</topology>
    </subcellularLocation>
</comment>
<keyword evidence="5" id="KW-0732">Signal</keyword>
<dbReference type="SUPFAM" id="SSF56935">
    <property type="entry name" value="Porins"/>
    <property type="match status" value="1"/>
</dbReference>
<evidence type="ECO:0000313" key="14">
    <source>
        <dbReference type="EMBL" id="GGG96938.1"/>
    </source>
</evidence>
<comment type="caution">
    <text evidence="14">The sequence shown here is derived from an EMBL/GenBank/DDBJ whole genome shotgun (WGS) entry which is preliminary data.</text>
</comment>
<reference evidence="15" key="1">
    <citation type="journal article" date="2019" name="Int. J. Syst. Evol. Microbiol.">
        <title>The Global Catalogue of Microorganisms (GCM) 10K type strain sequencing project: providing services to taxonomists for standard genome sequencing and annotation.</title>
        <authorList>
            <consortium name="The Broad Institute Genomics Platform"/>
            <consortium name="The Broad Institute Genome Sequencing Center for Infectious Disease"/>
            <person name="Wu L."/>
            <person name="Ma J."/>
        </authorList>
    </citation>
    <scope>NUCLEOTIDE SEQUENCE [LARGE SCALE GENOMIC DNA]</scope>
    <source>
        <strain evidence="15">CGMCC 1.12766</strain>
    </source>
</reference>
<name>A0ABQ1XLG6_9PROT</name>
<dbReference type="InterPro" id="IPR000531">
    <property type="entry name" value="Beta-barrel_TonB"/>
</dbReference>
<sequence length="641" mass="68557">MFSVSIIALGAALAGETAEISDLVTVTGTRAPVAAERLPVRIDTLSRETIEVEGLTDLVSALSRYPGISAVQSGGIGATTSVFTRGTNAKHTLVLFDGIRVNDASTPAGQFDAGQDALGDLDRVEIARGPLSSLYGSDAIGGVINLIPRRGGDSEFAPYVDLSAGSFNSIRLLAGASGTTGALEYGFSAERYQSDGFNATPARMALSGNERDGGEITTVTATVSYALGNGFTLSGLARHRESASDFDTFSGGPGFSQRADDRGLEISRNDQTLWRAGLGWESADERLKSTLRLGDVRNDRESRDGGAVTDVNAARRSFAEWLNTWQPQGFDTLQPVIAFGLHAERDSIVTDTAFNNPLSRAENNTGAYLNLQLLAADALDLSASLRVDDFDGFGTQTNWALGAVWSIPQTPFQLVARYATAFKAPTLSERFASSAFTTPNPGLEPEEAKTWEVGARASFELEDGRSASVSLSYFDTDIENLIENVFDFTTFTGTNENVGRARISGVELAGRLDISSTLQLDAGYAYVEATNAVTDAPLLRRPRHAWSAGLVWQPVEALSLSARYHNTGARRDVTYDDDGFFVSGNAPVAGYELVNISGQWRFSEQLSAYVTVTNAFDTVYEQPAAFAGAPRMVMAGLRVSY</sequence>
<evidence type="ECO:0000313" key="15">
    <source>
        <dbReference type="Proteomes" id="UP000648722"/>
    </source>
</evidence>
<dbReference type="Pfam" id="PF07715">
    <property type="entry name" value="Plug"/>
    <property type="match status" value="1"/>
</dbReference>
<evidence type="ECO:0000259" key="12">
    <source>
        <dbReference type="Pfam" id="PF00593"/>
    </source>
</evidence>
<evidence type="ECO:0000256" key="8">
    <source>
        <dbReference type="ARBA" id="ARBA00023136"/>
    </source>
</evidence>
<feature type="domain" description="TonB-dependent receptor-like beta-barrel" evidence="12">
    <location>
        <begin position="239"/>
        <end position="614"/>
    </location>
</feature>
<evidence type="ECO:0000259" key="13">
    <source>
        <dbReference type="Pfam" id="PF07715"/>
    </source>
</evidence>
<feature type="domain" description="TonB-dependent receptor plug" evidence="13">
    <location>
        <begin position="36"/>
        <end position="143"/>
    </location>
</feature>
<evidence type="ECO:0000256" key="4">
    <source>
        <dbReference type="ARBA" id="ARBA00022692"/>
    </source>
</evidence>
<protein>
    <submittedName>
        <fullName evidence="14">TonB-dependent receptor</fullName>
    </submittedName>
</protein>
<keyword evidence="8 10" id="KW-0472">Membrane</keyword>
<gene>
    <name evidence="14" type="ORF">GCM10007420_10750</name>
</gene>
<dbReference type="Proteomes" id="UP000648722">
    <property type="component" value="Unassembled WGS sequence"/>
</dbReference>
<keyword evidence="14" id="KW-0675">Receptor</keyword>
<evidence type="ECO:0000256" key="5">
    <source>
        <dbReference type="ARBA" id="ARBA00022729"/>
    </source>
</evidence>
<dbReference type="PROSITE" id="PS52016">
    <property type="entry name" value="TONB_DEPENDENT_REC_3"/>
    <property type="match status" value="1"/>
</dbReference>
<dbReference type="RefSeq" id="WP_188451542.1">
    <property type="nucleotide sequence ID" value="NZ_BMFS01000004.1"/>
</dbReference>
<evidence type="ECO:0000256" key="7">
    <source>
        <dbReference type="ARBA" id="ARBA00023077"/>
    </source>
</evidence>
<dbReference type="InterPro" id="IPR036942">
    <property type="entry name" value="Beta-barrel_TonB_sf"/>
</dbReference>
<dbReference type="InterPro" id="IPR037066">
    <property type="entry name" value="Plug_dom_sf"/>
</dbReference>
<keyword evidence="4 10" id="KW-0812">Transmembrane</keyword>
<keyword evidence="3 10" id="KW-1134">Transmembrane beta strand</keyword>
<dbReference type="InterPro" id="IPR039426">
    <property type="entry name" value="TonB-dep_rcpt-like"/>
</dbReference>
<evidence type="ECO:0000256" key="9">
    <source>
        <dbReference type="ARBA" id="ARBA00023237"/>
    </source>
</evidence>
<evidence type="ECO:0000256" key="10">
    <source>
        <dbReference type="PROSITE-ProRule" id="PRU01360"/>
    </source>
</evidence>
<dbReference type="PANTHER" id="PTHR30069:SF53">
    <property type="entry name" value="COLICIN I RECEPTOR-RELATED"/>
    <property type="match status" value="1"/>
</dbReference>
<evidence type="ECO:0000256" key="3">
    <source>
        <dbReference type="ARBA" id="ARBA00022452"/>
    </source>
</evidence>
<dbReference type="EMBL" id="BMFS01000004">
    <property type="protein sequence ID" value="GGG96938.1"/>
    <property type="molecule type" value="Genomic_DNA"/>
</dbReference>
<organism evidence="14 15">
    <name type="scientific">Glycocaulis albus</name>
    <dbReference type="NCBI Taxonomy" id="1382801"/>
    <lineage>
        <taxon>Bacteria</taxon>
        <taxon>Pseudomonadati</taxon>
        <taxon>Pseudomonadota</taxon>
        <taxon>Alphaproteobacteria</taxon>
        <taxon>Maricaulales</taxon>
        <taxon>Maricaulaceae</taxon>
        <taxon>Glycocaulis</taxon>
    </lineage>
</organism>
<keyword evidence="2 10" id="KW-0813">Transport</keyword>
<dbReference type="PANTHER" id="PTHR30069">
    <property type="entry name" value="TONB-DEPENDENT OUTER MEMBRANE RECEPTOR"/>
    <property type="match status" value="1"/>
</dbReference>
<comment type="similarity">
    <text evidence="10 11">Belongs to the TonB-dependent receptor family.</text>
</comment>
<evidence type="ECO:0000256" key="6">
    <source>
        <dbReference type="ARBA" id="ARBA00023065"/>
    </source>
</evidence>
<dbReference type="CDD" id="cd01347">
    <property type="entry name" value="ligand_gated_channel"/>
    <property type="match status" value="1"/>
</dbReference>
<dbReference type="Gene3D" id="2.40.170.20">
    <property type="entry name" value="TonB-dependent receptor, beta-barrel domain"/>
    <property type="match status" value="1"/>
</dbReference>
<dbReference type="InterPro" id="IPR012910">
    <property type="entry name" value="Plug_dom"/>
</dbReference>
<dbReference type="Gene3D" id="2.170.130.10">
    <property type="entry name" value="TonB-dependent receptor, plug domain"/>
    <property type="match status" value="1"/>
</dbReference>
<accession>A0ABQ1XLG6</accession>
<evidence type="ECO:0000256" key="1">
    <source>
        <dbReference type="ARBA" id="ARBA00004571"/>
    </source>
</evidence>
<proteinExistence type="inferred from homology"/>
<keyword evidence="7 11" id="KW-0798">TonB box</keyword>
<dbReference type="Pfam" id="PF00593">
    <property type="entry name" value="TonB_dep_Rec_b-barrel"/>
    <property type="match status" value="1"/>
</dbReference>
<evidence type="ECO:0000256" key="2">
    <source>
        <dbReference type="ARBA" id="ARBA00022448"/>
    </source>
</evidence>